<evidence type="ECO:0000256" key="1">
    <source>
        <dbReference type="ARBA" id="ARBA00004651"/>
    </source>
</evidence>
<evidence type="ECO:0000256" key="2">
    <source>
        <dbReference type="ARBA" id="ARBA00022475"/>
    </source>
</evidence>
<evidence type="ECO:0000256" key="4">
    <source>
        <dbReference type="ARBA" id="ARBA00022989"/>
    </source>
</evidence>
<dbReference type="InterPro" id="IPR051125">
    <property type="entry name" value="ABC-4/HrtB_transporter"/>
</dbReference>
<gene>
    <name evidence="9" type="ORF">Enr10x_32930</name>
</gene>
<keyword evidence="5 6" id="KW-0472">Membrane</keyword>
<accession>A0A517Q8L7</accession>
<dbReference type="Pfam" id="PF12704">
    <property type="entry name" value="MacB_PCD"/>
    <property type="match status" value="1"/>
</dbReference>
<evidence type="ECO:0000256" key="3">
    <source>
        <dbReference type="ARBA" id="ARBA00022692"/>
    </source>
</evidence>
<keyword evidence="10" id="KW-1185">Reference proteome</keyword>
<dbReference type="InterPro" id="IPR003838">
    <property type="entry name" value="ABC3_permease_C"/>
</dbReference>
<dbReference type="GO" id="GO:0005886">
    <property type="term" value="C:plasma membrane"/>
    <property type="evidence" value="ECO:0007669"/>
    <property type="project" value="UniProtKB-SubCell"/>
</dbReference>
<dbReference type="EMBL" id="CP037421">
    <property type="protein sequence ID" value="QDT27956.1"/>
    <property type="molecule type" value="Genomic_DNA"/>
</dbReference>
<feature type="domain" description="ABC3 transporter permease C-terminal" evidence="7">
    <location>
        <begin position="266"/>
        <end position="381"/>
    </location>
</feature>
<feature type="transmembrane region" description="Helical" evidence="6">
    <location>
        <begin position="263"/>
        <end position="287"/>
    </location>
</feature>
<feature type="transmembrane region" description="Helical" evidence="6">
    <location>
        <begin position="346"/>
        <end position="371"/>
    </location>
</feature>
<evidence type="ECO:0000256" key="6">
    <source>
        <dbReference type="SAM" id="Phobius"/>
    </source>
</evidence>
<evidence type="ECO:0000259" key="7">
    <source>
        <dbReference type="Pfam" id="PF02687"/>
    </source>
</evidence>
<evidence type="ECO:0000313" key="10">
    <source>
        <dbReference type="Proteomes" id="UP000315647"/>
    </source>
</evidence>
<dbReference type="InterPro" id="IPR025857">
    <property type="entry name" value="MacB_PCD"/>
</dbReference>
<dbReference type="AlphaFoldDB" id="A0A517Q8L7"/>
<keyword evidence="2" id="KW-1003">Cell membrane</keyword>
<name>A0A517Q8L7_9PLAN</name>
<feature type="transmembrane region" description="Helical" evidence="6">
    <location>
        <begin position="307"/>
        <end position="334"/>
    </location>
</feature>
<dbReference type="PANTHER" id="PTHR43738">
    <property type="entry name" value="ABC TRANSPORTER, MEMBRANE PROTEIN"/>
    <property type="match status" value="1"/>
</dbReference>
<evidence type="ECO:0000313" key="9">
    <source>
        <dbReference type="EMBL" id="QDT27956.1"/>
    </source>
</evidence>
<dbReference type="PANTHER" id="PTHR43738:SF3">
    <property type="entry name" value="ABC TRANSPORTER PERMEASE"/>
    <property type="match status" value="1"/>
</dbReference>
<feature type="transmembrane region" description="Helical" evidence="6">
    <location>
        <begin position="24"/>
        <end position="44"/>
    </location>
</feature>
<organism evidence="9 10">
    <name type="scientific">Gimesia panareensis</name>
    <dbReference type="NCBI Taxonomy" id="2527978"/>
    <lineage>
        <taxon>Bacteria</taxon>
        <taxon>Pseudomonadati</taxon>
        <taxon>Planctomycetota</taxon>
        <taxon>Planctomycetia</taxon>
        <taxon>Planctomycetales</taxon>
        <taxon>Planctomycetaceae</taxon>
        <taxon>Gimesia</taxon>
    </lineage>
</organism>
<dbReference type="Pfam" id="PF02687">
    <property type="entry name" value="FtsX"/>
    <property type="match status" value="1"/>
</dbReference>
<keyword evidence="3 6" id="KW-0812">Transmembrane</keyword>
<reference evidence="9 10" key="1">
    <citation type="submission" date="2019-03" db="EMBL/GenBank/DDBJ databases">
        <title>Deep-cultivation of Planctomycetes and their phenomic and genomic characterization uncovers novel biology.</title>
        <authorList>
            <person name="Wiegand S."/>
            <person name="Jogler M."/>
            <person name="Boedeker C."/>
            <person name="Pinto D."/>
            <person name="Vollmers J."/>
            <person name="Rivas-Marin E."/>
            <person name="Kohn T."/>
            <person name="Peeters S.H."/>
            <person name="Heuer A."/>
            <person name="Rast P."/>
            <person name="Oberbeckmann S."/>
            <person name="Bunk B."/>
            <person name="Jeske O."/>
            <person name="Meyerdierks A."/>
            <person name="Storesund J.E."/>
            <person name="Kallscheuer N."/>
            <person name="Luecker S."/>
            <person name="Lage O.M."/>
            <person name="Pohl T."/>
            <person name="Merkel B.J."/>
            <person name="Hornburger P."/>
            <person name="Mueller R.-W."/>
            <person name="Bruemmer F."/>
            <person name="Labrenz M."/>
            <person name="Spormann A.M."/>
            <person name="Op den Camp H."/>
            <person name="Overmann J."/>
            <person name="Amann R."/>
            <person name="Jetten M.S.M."/>
            <person name="Mascher T."/>
            <person name="Medema M.H."/>
            <person name="Devos D.P."/>
            <person name="Kaster A.-K."/>
            <person name="Ovreas L."/>
            <person name="Rohde M."/>
            <person name="Galperin M.Y."/>
            <person name="Jogler C."/>
        </authorList>
    </citation>
    <scope>NUCLEOTIDE SEQUENCE [LARGE SCALE GENOMIC DNA]</scope>
    <source>
        <strain evidence="9 10">Enr10</strain>
    </source>
</reference>
<dbReference type="Proteomes" id="UP000315647">
    <property type="component" value="Chromosome"/>
</dbReference>
<evidence type="ECO:0000259" key="8">
    <source>
        <dbReference type="Pfam" id="PF12704"/>
    </source>
</evidence>
<sequence>MIRFSLIPWEYGIRNLFRRPLRTLLTLTGLTTVIVLVFVVVGFIRGLEHSLSVSGDPDVAILFSLGMGENLEYSSIPMRTSELVAASVGGIKEFHDRKYASPELYLGTQITLPGQQRTAMGLVRGVTPAILLVRRQVELESGRWPEPGEVLIGQLVATKLGLSPGQLAAGQSIQLEGRPWKISGTFSAGGSAFESEIWCRLDELQQAMKRQDLSLVAVTLNSPDDFADLDLFCKERLDLELQAIREVSYYQGLKKDYGPIRMLAWLIVFLVSGAGVFAGLNTLYGAVVGRTSELSTLQTIGFVRRAIVISLIQEGILLSTAASLIAALIAVLLINGVAVRFTMGAFSLQIDTVSLLIGSGVGILLGLLGAIPPALRALRLPIVEGLKSV</sequence>
<proteinExistence type="predicted"/>
<evidence type="ECO:0000256" key="5">
    <source>
        <dbReference type="ARBA" id="ARBA00023136"/>
    </source>
</evidence>
<comment type="subcellular location">
    <subcellularLocation>
        <location evidence="1">Cell membrane</location>
        <topology evidence="1">Multi-pass membrane protein</topology>
    </subcellularLocation>
</comment>
<dbReference type="RefSeq" id="WP_145450651.1">
    <property type="nucleotide sequence ID" value="NZ_CP037421.1"/>
</dbReference>
<feature type="domain" description="MacB-like periplasmic core" evidence="8">
    <location>
        <begin position="23"/>
        <end position="227"/>
    </location>
</feature>
<keyword evidence="4 6" id="KW-1133">Transmembrane helix</keyword>
<protein>
    <submittedName>
        <fullName evidence="9">MacB-like periplasmic core domain protein</fullName>
    </submittedName>
</protein>